<keyword evidence="3" id="KW-1185">Reference proteome</keyword>
<name>A0A7K0E1W2_9NOCA</name>
<evidence type="ECO:0000313" key="2">
    <source>
        <dbReference type="EMBL" id="MQY32005.1"/>
    </source>
</evidence>
<feature type="region of interest" description="Disordered" evidence="1">
    <location>
        <begin position="538"/>
        <end position="573"/>
    </location>
</feature>
<feature type="region of interest" description="Disordered" evidence="1">
    <location>
        <begin position="25"/>
        <end position="46"/>
    </location>
</feature>
<feature type="region of interest" description="Disordered" evidence="1">
    <location>
        <begin position="232"/>
        <end position="264"/>
    </location>
</feature>
<feature type="compositionally biased region" description="Basic residues" evidence="1">
    <location>
        <begin position="352"/>
        <end position="365"/>
    </location>
</feature>
<gene>
    <name evidence="2" type="ORF">NRB56_76190</name>
</gene>
<organism evidence="2 3">
    <name type="scientific">Nocardia aurantia</name>
    <dbReference type="NCBI Taxonomy" id="2585199"/>
    <lineage>
        <taxon>Bacteria</taxon>
        <taxon>Bacillati</taxon>
        <taxon>Actinomycetota</taxon>
        <taxon>Actinomycetes</taxon>
        <taxon>Mycobacteriales</taxon>
        <taxon>Nocardiaceae</taxon>
        <taxon>Nocardia</taxon>
    </lineage>
</organism>
<protein>
    <submittedName>
        <fullName evidence="2">Uncharacterized protein</fullName>
    </submittedName>
</protein>
<feature type="compositionally biased region" description="Low complexity" evidence="1">
    <location>
        <begin position="246"/>
        <end position="256"/>
    </location>
</feature>
<proteinExistence type="predicted"/>
<sequence>MPREAVDPITEFGIGDLRAVRADQRHGAGPLRHGRGQQGGQRRPARVDRQIVPGRVARHQRSIPLGGIEQVVVADRHGRRGHDRVEQAAEAIHEALHRVSIEQIGGVGEEAADALGPPGVAVAVGRDQVQIELRDVRVEVDAGHLQAGQLEIGAGQVLERQAHLEQRMPGRRPHRIQRLHQALERHVRVGERRDIYLALARQQVGERLAGVHLGPEDQGVDEHTDQVVERGLTTTGHRGADRDVVGARQPGQQHGQRGVHHHEQRGTLAARQFDQRPVRFATHLEFDPATGERLHRRARPIRRQVQLIRQAGQRLPPVGDLFGGHRARILFVAEQFALPDAVVRVLDRQRRPRGRGAGRAGRVRGHQIPGQRAHRGAVAGDVVHHHGEHEFGRGSGDPVERHPHRHLGGDVEGRVGQIDDRGLDALDRHRADLDGRDRVRDRQDDLYRTAVGLRVHRPQDLVPRHHIPHRRLQRRYVQRAGQPHGDRHVVGRGGRIVFPGGEPVEEPHPLLRQRQRNPFGPWSGRERLPSARARVLLDAGRQRGHGGRLEQQAHRHPRVQRLAEPGRDLRREQ</sequence>
<accession>A0A7K0E1W2</accession>
<dbReference type="EMBL" id="WEGI01000031">
    <property type="protein sequence ID" value="MQY32005.1"/>
    <property type="molecule type" value="Genomic_DNA"/>
</dbReference>
<dbReference type="Proteomes" id="UP000431401">
    <property type="component" value="Unassembled WGS sequence"/>
</dbReference>
<feature type="region of interest" description="Disordered" evidence="1">
    <location>
        <begin position="479"/>
        <end position="508"/>
    </location>
</feature>
<comment type="caution">
    <text evidence="2">The sequence shown here is derived from an EMBL/GenBank/DDBJ whole genome shotgun (WGS) entry which is preliminary data.</text>
</comment>
<feature type="region of interest" description="Disordered" evidence="1">
    <location>
        <begin position="352"/>
        <end position="374"/>
    </location>
</feature>
<dbReference type="AlphaFoldDB" id="A0A7K0E1W2"/>
<dbReference type="AntiFam" id="ANF00178">
    <property type="entry name" value="Shadow ORF (opposite dhbF)"/>
</dbReference>
<evidence type="ECO:0000313" key="3">
    <source>
        <dbReference type="Proteomes" id="UP000431401"/>
    </source>
</evidence>
<feature type="compositionally biased region" description="Basic and acidic residues" evidence="1">
    <location>
        <begin position="564"/>
        <end position="573"/>
    </location>
</feature>
<evidence type="ECO:0000256" key="1">
    <source>
        <dbReference type="SAM" id="MobiDB-lite"/>
    </source>
</evidence>
<reference evidence="2 3" key="1">
    <citation type="submission" date="2019-10" db="EMBL/GenBank/DDBJ databases">
        <title>Nocardia macrotermitis sp. nov. and Nocardia aurantia sp. nov., isolated from the gut of fungus growing-termite Macrotermes natalensis.</title>
        <authorList>
            <person name="Benndorf R."/>
            <person name="Schwitalla J."/>
            <person name="Martin K."/>
            <person name="De Beer W."/>
            <person name="Kaster A.-K."/>
            <person name="Vollmers J."/>
            <person name="Poulsen M."/>
            <person name="Beemelmanns C."/>
        </authorList>
    </citation>
    <scope>NUCLEOTIDE SEQUENCE [LARGE SCALE GENOMIC DNA]</scope>
    <source>
        <strain evidence="2 3">RB56</strain>
    </source>
</reference>